<organism evidence="2 3">
    <name type="scientific">Cytospora leucostoma</name>
    <dbReference type="NCBI Taxonomy" id="1230097"/>
    <lineage>
        <taxon>Eukaryota</taxon>
        <taxon>Fungi</taxon>
        <taxon>Dikarya</taxon>
        <taxon>Ascomycota</taxon>
        <taxon>Pezizomycotina</taxon>
        <taxon>Sordariomycetes</taxon>
        <taxon>Sordariomycetidae</taxon>
        <taxon>Diaporthales</taxon>
        <taxon>Cytosporaceae</taxon>
        <taxon>Cytospora</taxon>
    </lineage>
</organism>
<gene>
    <name evidence="2" type="ORF">VPNG_03497</name>
</gene>
<sequence length="442" mass="51403">MPPSYFLQMPLHLITLVLVELDCIQSLGSAILSHSSVYAAFKEYPKTVIYRILLKQIPRELRSYAIIAHNTSWGGHRSPHELRRYIRHALRCTRGLSTDEADLCLWRSLERLHFSPAVASSLSKTHMLVEHFTQRYLADTLPIAARDLFRGWEKSPTNARRPSDDEVYRVRRALYRFQIYCNLVCIEHKDKQYRNLVRPFFIRWSPWVNEQLACIHDYLEGVLSQAFDEVAAHDILWGASSVDWVSRGRNNTYKQAYLLYGLPFLYKIDHAKDYDERLGLLDSHGPVCIIQGLAADLKSIAIPPHGPMWILELEQWRTEDFVVLAREEGDGPDGLQSGPFNTWWYAHMDVIALHSVLLPENWRLRRCGYVMWDAPSSVEETEDDEISFFERRLRRIQRTGRRGLSEPEGAREEMERSWAERTGVLRRGGHGYWAHGDLSKVV</sequence>
<evidence type="ECO:0000313" key="3">
    <source>
        <dbReference type="Proteomes" id="UP000285146"/>
    </source>
</evidence>
<evidence type="ECO:0000256" key="1">
    <source>
        <dbReference type="SAM" id="SignalP"/>
    </source>
</evidence>
<reference evidence="2 3" key="1">
    <citation type="submission" date="2015-09" db="EMBL/GenBank/DDBJ databases">
        <title>Host preference determinants of Valsa canker pathogens revealed by comparative genomics.</title>
        <authorList>
            <person name="Yin Z."/>
            <person name="Huang L."/>
        </authorList>
    </citation>
    <scope>NUCLEOTIDE SEQUENCE [LARGE SCALE GENOMIC DNA]</scope>
    <source>
        <strain evidence="2 3">SXYLt</strain>
    </source>
</reference>
<protein>
    <recommendedName>
        <fullName evidence="4">F-box domain-containing protein</fullName>
    </recommendedName>
</protein>
<dbReference type="AlphaFoldDB" id="A0A423XCP7"/>
<feature type="signal peptide" evidence="1">
    <location>
        <begin position="1"/>
        <end position="21"/>
    </location>
</feature>
<dbReference type="OrthoDB" id="5427059at2759"/>
<name>A0A423XCP7_9PEZI</name>
<dbReference type="EMBL" id="LKEB01000017">
    <property type="protein sequence ID" value="ROW13753.1"/>
    <property type="molecule type" value="Genomic_DNA"/>
</dbReference>
<feature type="chain" id="PRO_5019442794" description="F-box domain-containing protein" evidence="1">
    <location>
        <begin position="22"/>
        <end position="442"/>
    </location>
</feature>
<keyword evidence="1" id="KW-0732">Signal</keyword>
<accession>A0A423XCP7</accession>
<evidence type="ECO:0000313" key="2">
    <source>
        <dbReference type="EMBL" id="ROW13753.1"/>
    </source>
</evidence>
<proteinExistence type="predicted"/>
<dbReference type="Proteomes" id="UP000285146">
    <property type="component" value="Unassembled WGS sequence"/>
</dbReference>
<dbReference type="InParanoid" id="A0A423XCP7"/>
<keyword evidence="3" id="KW-1185">Reference proteome</keyword>
<comment type="caution">
    <text evidence="2">The sequence shown here is derived from an EMBL/GenBank/DDBJ whole genome shotgun (WGS) entry which is preliminary data.</text>
</comment>
<evidence type="ECO:0008006" key="4">
    <source>
        <dbReference type="Google" id="ProtNLM"/>
    </source>
</evidence>